<protein>
    <submittedName>
        <fullName evidence="1">Uncharacterized protein</fullName>
    </submittedName>
</protein>
<accession>A0ABV2AG39</accession>
<sequence>MKKLSETIESTKEEINFQLKQSLNLNEKVLASQNTAKIGMNELNEKQHIVKFVF</sequence>
<evidence type="ECO:0000313" key="1">
    <source>
        <dbReference type="EMBL" id="MES1918665.1"/>
    </source>
</evidence>
<gene>
    <name evidence="1" type="ORF">MHBO_000599</name>
</gene>
<dbReference type="Proteomes" id="UP001439008">
    <property type="component" value="Unassembled WGS sequence"/>
</dbReference>
<dbReference type="EMBL" id="JBDODL010000103">
    <property type="protein sequence ID" value="MES1918665.1"/>
    <property type="molecule type" value="Genomic_DNA"/>
</dbReference>
<proteinExistence type="predicted"/>
<organism evidence="1 2">
    <name type="scientific">Bonamia ostreae</name>
    <dbReference type="NCBI Taxonomy" id="126728"/>
    <lineage>
        <taxon>Eukaryota</taxon>
        <taxon>Sar</taxon>
        <taxon>Rhizaria</taxon>
        <taxon>Endomyxa</taxon>
        <taxon>Ascetosporea</taxon>
        <taxon>Haplosporida</taxon>
        <taxon>Bonamia</taxon>
    </lineage>
</organism>
<comment type="caution">
    <text evidence="1">The sequence shown here is derived from an EMBL/GenBank/DDBJ whole genome shotgun (WGS) entry which is preliminary data.</text>
</comment>
<evidence type="ECO:0000313" key="2">
    <source>
        <dbReference type="Proteomes" id="UP001439008"/>
    </source>
</evidence>
<keyword evidence="2" id="KW-1185">Reference proteome</keyword>
<name>A0ABV2AG39_9EUKA</name>
<reference evidence="1 2" key="1">
    <citation type="journal article" date="2024" name="BMC Biol.">
        <title>Comparative genomics of Ascetosporea gives new insight into the evolutionary basis for animal parasitism in Rhizaria.</title>
        <authorList>
            <person name="Hiltunen Thoren M."/>
            <person name="Onut-Brannstrom I."/>
            <person name="Alfjorden A."/>
            <person name="Peckova H."/>
            <person name="Swords F."/>
            <person name="Hooper C."/>
            <person name="Holzer A.S."/>
            <person name="Bass D."/>
            <person name="Burki F."/>
        </authorList>
    </citation>
    <scope>NUCLEOTIDE SEQUENCE [LARGE SCALE GENOMIC DNA]</scope>
    <source>
        <strain evidence="1">20-A016</strain>
    </source>
</reference>